<name>A0ABN8IPV3_9NEOP</name>
<reference evidence="2" key="1">
    <citation type="submission" date="2022-03" db="EMBL/GenBank/DDBJ databases">
        <authorList>
            <person name="Martin H S."/>
        </authorList>
    </citation>
    <scope>NUCLEOTIDE SEQUENCE</scope>
</reference>
<feature type="region of interest" description="Disordered" evidence="1">
    <location>
        <begin position="916"/>
        <end position="949"/>
    </location>
</feature>
<gene>
    <name evidence="2" type="ORF">IPOD504_LOCUS11132</name>
</gene>
<feature type="compositionally biased region" description="Polar residues" evidence="1">
    <location>
        <begin position="1127"/>
        <end position="1160"/>
    </location>
</feature>
<feature type="region of interest" description="Disordered" evidence="1">
    <location>
        <begin position="1"/>
        <end position="25"/>
    </location>
</feature>
<feature type="region of interest" description="Disordered" evidence="1">
    <location>
        <begin position="530"/>
        <end position="560"/>
    </location>
</feature>
<feature type="region of interest" description="Disordered" evidence="1">
    <location>
        <begin position="1647"/>
        <end position="1704"/>
    </location>
</feature>
<feature type="compositionally biased region" description="Basic and acidic residues" evidence="1">
    <location>
        <begin position="98"/>
        <end position="115"/>
    </location>
</feature>
<feature type="non-terminal residue" evidence="2">
    <location>
        <position position="1"/>
    </location>
</feature>
<feature type="compositionally biased region" description="Basic and acidic residues" evidence="1">
    <location>
        <begin position="311"/>
        <end position="336"/>
    </location>
</feature>
<feature type="compositionally biased region" description="Polar residues" evidence="1">
    <location>
        <begin position="1485"/>
        <end position="1509"/>
    </location>
</feature>
<feature type="compositionally biased region" description="Basic residues" evidence="1">
    <location>
        <begin position="1369"/>
        <end position="1386"/>
    </location>
</feature>
<feature type="compositionally biased region" description="Polar residues" evidence="1">
    <location>
        <begin position="547"/>
        <end position="560"/>
    </location>
</feature>
<feature type="region of interest" description="Disordered" evidence="1">
    <location>
        <begin position="198"/>
        <end position="245"/>
    </location>
</feature>
<feature type="compositionally biased region" description="Polar residues" evidence="1">
    <location>
        <begin position="1391"/>
        <end position="1409"/>
    </location>
</feature>
<feature type="compositionally biased region" description="Basic and acidic residues" evidence="1">
    <location>
        <begin position="1874"/>
        <end position="1890"/>
    </location>
</feature>
<feature type="region of interest" description="Disordered" evidence="1">
    <location>
        <begin position="1855"/>
        <end position="1987"/>
    </location>
</feature>
<feature type="compositionally biased region" description="Polar residues" evidence="1">
    <location>
        <begin position="1329"/>
        <end position="1366"/>
    </location>
</feature>
<organism evidence="2 3">
    <name type="scientific">Iphiclides podalirius</name>
    <name type="common">scarce swallowtail</name>
    <dbReference type="NCBI Taxonomy" id="110791"/>
    <lineage>
        <taxon>Eukaryota</taxon>
        <taxon>Metazoa</taxon>
        <taxon>Ecdysozoa</taxon>
        <taxon>Arthropoda</taxon>
        <taxon>Hexapoda</taxon>
        <taxon>Insecta</taxon>
        <taxon>Pterygota</taxon>
        <taxon>Neoptera</taxon>
        <taxon>Endopterygota</taxon>
        <taxon>Lepidoptera</taxon>
        <taxon>Glossata</taxon>
        <taxon>Ditrysia</taxon>
        <taxon>Papilionoidea</taxon>
        <taxon>Papilionidae</taxon>
        <taxon>Papilioninae</taxon>
        <taxon>Iphiclides</taxon>
    </lineage>
</organism>
<feature type="region of interest" description="Disordered" evidence="1">
    <location>
        <begin position="304"/>
        <end position="354"/>
    </location>
</feature>
<feature type="region of interest" description="Disordered" evidence="1">
    <location>
        <begin position="89"/>
        <end position="136"/>
    </location>
</feature>
<evidence type="ECO:0000256" key="1">
    <source>
        <dbReference type="SAM" id="MobiDB-lite"/>
    </source>
</evidence>
<feature type="region of interest" description="Disordered" evidence="1">
    <location>
        <begin position="1125"/>
        <end position="1160"/>
    </location>
</feature>
<accession>A0ABN8IPV3</accession>
<evidence type="ECO:0000313" key="2">
    <source>
        <dbReference type="EMBL" id="CAH2060648.1"/>
    </source>
</evidence>
<feature type="compositionally biased region" description="Basic and acidic residues" evidence="1">
    <location>
        <begin position="206"/>
        <end position="226"/>
    </location>
</feature>
<proteinExistence type="predicted"/>
<feature type="compositionally biased region" description="Polar residues" evidence="1">
    <location>
        <begin position="8"/>
        <end position="25"/>
    </location>
</feature>
<feature type="compositionally biased region" description="Polar residues" evidence="1">
    <location>
        <begin position="639"/>
        <end position="666"/>
    </location>
</feature>
<sequence>MESGDIVNYSSNTPSSAKDQSGSKITNEDIAKVVEEVRCNEHTMANLIFPPVALCENYESNDIMEPEDPDCLLASKRLLQTEKIFTSNREIEAQEENSELKDLNTKSRELQKSSESDDNVNYSSTKSSTSEDQSDKNMYEDCLKVEYTELTTRDFTLPLVALYENHDSNDIVKPEVPANLSTSEGILQHEKVLSLKSTSNSEIEFQEEKSEGNLGTKIRETQHSTESDDNYSSTRHSSSKDQIEKNIITEDSLKVEYTQLKAGPFSLPLVVQYKNHDSNNEVELKDPVHLTTSEDLLEPENVFLSNTEIDSQEKKSETKDLGTKSRELEASTKSEENVNDFSTEPSTSEDQSDKNIICENSTKVKCTEFKTRDITLPLVAQFENQDSSNKGEPKDPVHLTTSEGLLESEKVFLSNTEIDSQEKKSEIKDLRTKSKEIQTLIKSDENVNDFSTRHSNSKDQSEKNITIEDNIEEAHTELKTKDYSPPLAQYENQDSNDLVEPEEKKILKSKGTVPVLKSEDLLQLEKVYTSNNEIEPQVDRSEAIVENGSSDDSQSPMKTEYTELTTADFPLVAQYENQNSNEIVEPEDPAHLPTSEGLLQPEKIYISNSEIEAQEENNEAEDLSIKSREVQVLNEEHSANNSNYSYDTNVNSEPAESDTQNHLSDSSNKEDDASVKTSVKTDQLAHAMNAAGISTTPETDSSPHEFVCVLSQNDVNIGQSSTSNFAKITSLNTVTLQQALAQILPSSLNQNNATENNEQSQNSLSTAQVLHIVQSKNAAANQITLVDNVQQQSVINSTNSTPVLHIVQNKGLVGATNTNGTSPQQTNTYGGLSLVDTGLQQGGNQLLHIVNTSNQKNNNASQLLKRVNLLTNLTNVQGSNEQKMVQFVCKSADGKAIQLNAAHQRGMVLRLQPIETTNSQGTPPKGDDLSPTPAAPTIAPAKETVPAQQEIKSRSMYEENYAKFIQNSSNKQSSPEKSTSLPKFNQAFGKPVFQDGNQKQDEVNADNTHLPTVNSDNPECETSDSAMNLDQIGPISSPPLLIRKPAPTAQAQSNLVQQIKQTITPMNIQTMHGGVIYTRQIPVNIGGGQTINLITVPSTELLDDSKQSDVKYGNETDIEPSIIKIVPQNQSTPNTEVPSEEGTNNTGISNESGQNTQPQPVLTQMRIKLPMLSKAPQMVSGARVVRPSFFQIQRNVIGGANQPVYQQLVLTAAPQLGQQTIRLPQSQLNRQVKLATETQSSSESQMSTSTLEQLREFDMVLEQVKERSTVQPNADNSYSKLHTVTADTTDGTPSASPSTEPTQVFYSIGANHHFNVAYVNRKSTIATPSTSTFVRSPDSTGISESPSSTHRQVSQSTTPNTPPNETHVQHSHPKPAKISSRTRSRAKASSNPPSTLKFNSAPPKTSTQKPMEDEQTTQRILYILAEYREQVENSPDKNKPAPRRRTNLPSCSSSKRKKSSGSSRRLGGRDMSPIHGEDTCRTMGSEDSSCGTSQGDCNESCLESNSPQGSPRKIVRKLSFENETLSAQVRQPPRNVIVADGQTITVARGTAGKPTTAVLMPANYILPVSMVKGGQQIAIVTNRGPKLLTVAGGEGGTTNALLLQRLIGPAGLKPVLARPGVRHVRLPAAALQNLQAFNLAAAAAVQPPDNTASPASASTPPELVEARPAASPWTEREAHDAKADRGSSPDGSEPWNLTQSADPHDYSYEETVRTENMDRTVLVQPVTIAGLNGRQITSTIFHAGRAPATVLMATPQTTVISQAPPDNPGGVQHNIRYTHMDNSTSTGAGGHASGLGLPSVLVKDDGPTRFDSILSDSRELHLSNTASTIVHPAHNAAQVIRRVCYDEDKRDARYLMDEPDAPIAGRDAPMPAEESSRDGPFEADGERSSPERGGALFWEGARGPPQRRPLDFSSDSDRCCRSPPYEENNSTDSGGVGAHVRLDSVIKEARGGGSAAEEGPRARRAPASARRTRTASSCGAARPAAAW</sequence>
<protein>
    <submittedName>
        <fullName evidence="2">Uncharacterized protein</fullName>
    </submittedName>
</protein>
<feature type="region of interest" description="Disordered" evidence="1">
    <location>
        <begin position="1431"/>
        <end position="1511"/>
    </location>
</feature>
<feature type="compositionally biased region" description="Basic and acidic residues" evidence="1">
    <location>
        <begin position="1940"/>
        <end position="1950"/>
    </location>
</feature>
<feature type="compositionally biased region" description="Low complexity" evidence="1">
    <location>
        <begin position="931"/>
        <end position="941"/>
    </location>
</feature>
<dbReference type="EMBL" id="OW152839">
    <property type="protein sequence ID" value="CAH2060648.1"/>
    <property type="molecule type" value="Genomic_DNA"/>
</dbReference>
<feature type="compositionally biased region" description="Low complexity" evidence="1">
    <location>
        <begin position="1965"/>
        <end position="1987"/>
    </location>
</feature>
<feature type="compositionally biased region" description="Basic and acidic residues" evidence="1">
    <location>
        <begin position="1674"/>
        <end position="1687"/>
    </location>
</feature>
<keyword evidence="3" id="KW-1185">Reference proteome</keyword>
<feature type="region of interest" description="Disordered" evidence="1">
    <location>
        <begin position="636"/>
        <end position="678"/>
    </location>
</feature>
<feature type="compositionally biased region" description="Basic and acidic residues" evidence="1">
    <location>
        <begin position="456"/>
        <end position="482"/>
    </location>
</feature>
<dbReference type="Proteomes" id="UP000837857">
    <property type="component" value="Chromosome 27"/>
</dbReference>
<feature type="compositionally biased region" description="Polar residues" evidence="1">
    <location>
        <begin position="339"/>
        <end position="349"/>
    </location>
</feature>
<feature type="region of interest" description="Disordered" evidence="1">
    <location>
        <begin position="444"/>
        <end position="500"/>
    </location>
</feature>
<feature type="region of interest" description="Disordered" evidence="1">
    <location>
        <begin position="1329"/>
        <end position="1415"/>
    </location>
</feature>
<evidence type="ECO:0000313" key="3">
    <source>
        <dbReference type="Proteomes" id="UP000837857"/>
    </source>
</evidence>